<proteinExistence type="predicted"/>
<dbReference type="EMBL" id="BGPR01004374">
    <property type="protein sequence ID" value="GBM98958.1"/>
    <property type="molecule type" value="Genomic_DNA"/>
</dbReference>
<keyword evidence="2" id="KW-1185">Reference proteome</keyword>
<sequence length="124" mass="14275">MLVLNISNYLENKESNYRNQRTNLRRADSCQWRGCGHLVVESSVQKSLFVRDKISPEIFRLGLMHFRSLWVKHSIVKVEGNFWGASTPTRWRPPHGSKLHCVPENSHVASSKIPGFKTKGGRFL</sequence>
<organism evidence="1 2">
    <name type="scientific">Araneus ventricosus</name>
    <name type="common">Orbweaver spider</name>
    <name type="synonym">Epeira ventricosa</name>
    <dbReference type="NCBI Taxonomy" id="182803"/>
    <lineage>
        <taxon>Eukaryota</taxon>
        <taxon>Metazoa</taxon>
        <taxon>Ecdysozoa</taxon>
        <taxon>Arthropoda</taxon>
        <taxon>Chelicerata</taxon>
        <taxon>Arachnida</taxon>
        <taxon>Araneae</taxon>
        <taxon>Araneomorphae</taxon>
        <taxon>Entelegynae</taxon>
        <taxon>Araneoidea</taxon>
        <taxon>Araneidae</taxon>
        <taxon>Araneus</taxon>
    </lineage>
</organism>
<evidence type="ECO:0000313" key="2">
    <source>
        <dbReference type="Proteomes" id="UP000499080"/>
    </source>
</evidence>
<name>A0A4Y2KAN4_ARAVE</name>
<protein>
    <submittedName>
        <fullName evidence="1">Uncharacterized protein</fullName>
    </submittedName>
</protein>
<reference evidence="1 2" key="1">
    <citation type="journal article" date="2019" name="Sci. Rep.">
        <title>Orb-weaving spider Araneus ventricosus genome elucidates the spidroin gene catalogue.</title>
        <authorList>
            <person name="Kono N."/>
            <person name="Nakamura H."/>
            <person name="Ohtoshi R."/>
            <person name="Moran D.A.P."/>
            <person name="Shinohara A."/>
            <person name="Yoshida Y."/>
            <person name="Fujiwara M."/>
            <person name="Mori M."/>
            <person name="Tomita M."/>
            <person name="Arakawa K."/>
        </authorList>
    </citation>
    <scope>NUCLEOTIDE SEQUENCE [LARGE SCALE GENOMIC DNA]</scope>
</reference>
<accession>A0A4Y2KAN4</accession>
<dbReference type="Proteomes" id="UP000499080">
    <property type="component" value="Unassembled WGS sequence"/>
</dbReference>
<dbReference type="AlphaFoldDB" id="A0A4Y2KAN4"/>
<comment type="caution">
    <text evidence="1">The sequence shown here is derived from an EMBL/GenBank/DDBJ whole genome shotgun (WGS) entry which is preliminary data.</text>
</comment>
<evidence type="ECO:0000313" key="1">
    <source>
        <dbReference type="EMBL" id="GBM98958.1"/>
    </source>
</evidence>
<gene>
    <name evidence="1" type="ORF">AVEN_149780_1</name>
</gene>